<feature type="compositionally biased region" description="Polar residues" evidence="2">
    <location>
        <begin position="1"/>
        <end position="10"/>
    </location>
</feature>
<evidence type="ECO:0000256" key="1">
    <source>
        <dbReference type="SAM" id="Coils"/>
    </source>
</evidence>
<proteinExistence type="predicted"/>
<keyword evidence="4" id="KW-1185">Reference proteome</keyword>
<evidence type="ECO:0000256" key="2">
    <source>
        <dbReference type="SAM" id="MobiDB-lite"/>
    </source>
</evidence>
<evidence type="ECO:0000313" key="4">
    <source>
        <dbReference type="Proteomes" id="UP000680304"/>
    </source>
</evidence>
<keyword evidence="1" id="KW-0175">Coiled coil</keyword>
<dbReference type="InterPro" id="IPR027417">
    <property type="entry name" value="P-loop_NTPase"/>
</dbReference>
<dbReference type="Proteomes" id="UP000680304">
    <property type="component" value="Unassembled WGS sequence"/>
</dbReference>
<reference evidence="3 4" key="1">
    <citation type="submission" date="2021-04" db="EMBL/GenBank/DDBJ databases">
        <title>Draft genome sequence of Paenibacillus cisolokensis, LC2-13A.</title>
        <authorList>
            <person name="Uke A."/>
            <person name="Chhe C."/>
            <person name="Baramee S."/>
            <person name="Kosugi A."/>
        </authorList>
    </citation>
    <scope>NUCLEOTIDE SEQUENCE [LARGE SCALE GENOMIC DNA]</scope>
    <source>
        <strain evidence="3 4">LC2-13A</strain>
    </source>
</reference>
<dbReference type="InterPro" id="IPR013496">
    <property type="entry name" value="CHP02680"/>
</dbReference>
<dbReference type="SUPFAM" id="SSF52540">
    <property type="entry name" value="P-loop containing nucleoside triphosphate hydrolases"/>
    <property type="match status" value="1"/>
</dbReference>
<feature type="region of interest" description="Disordered" evidence="2">
    <location>
        <begin position="611"/>
        <end position="632"/>
    </location>
</feature>
<gene>
    <name evidence="3" type="ORF">PACILC2_32700</name>
</gene>
<feature type="region of interest" description="Disordered" evidence="2">
    <location>
        <begin position="389"/>
        <end position="426"/>
    </location>
</feature>
<name>A0ABQ4N8Z5_9BACL</name>
<feature type="coiled-coil region" evidence="1">
    <location>
        <begin position="914"/>
        <end position="1012"/>
    </location>
</feature>
<dbReference type="NCBIfam" id="TIGR02680">
    <property type="entry name" value="TIGR02680 family protein"/>
    <property type="match status" value="1"/>
</dbReference>
<feature type="region of interest" description="Disordered" evidence="2">
    <location>
        <begin position="1"/>
        <end position="34"/>
    </location>
</feature>
<protein>
    <submittedName>
        <fullName evidence="3">TIGR02680 family protein</fullName>
    </submittedName>
</protein>
<dbReference type="Gene3D" id="3.40.50.300">
    <property type="entry name" value="P-loop containing nucleotide triphosphate hydrolases"/>
    <property type="match status" value="1"/>
</dbReference>
<dbReference type="Pfam" id="PF13558">
    <property type="entry name" value="SbcC_Walker_B"/>
    <property type="match status" value="1"/>
</dbReference>
<sequence length="1411" mass="164580">MEQTTVGTTERTAELGTAVAGTASMRRADGAQPPDRWQMNRVGILNFWYYDEEEFQLEDGRLILRGANGSGKSVTMQSFLPLVLDGDKRPHRLDPFGSRDRRIEYYLLGEDDDGKGKTDATGYLWMEFRHGRTGAFKTIGIGLRARRNASQVQFWGFVLEDGRRIGRDFWLYDRNRWLEDQVRIPLDRKELEAKIGSGGMVVQDQKSYQDLVNKQIFGFADIEAFQDLLQLMIQLRSPKLSKDFKPSAIYEILHQALPPLMEEELRPLSEVLEDMDQMADRLDEIRRHRGEMVRLQERYDFYNKHILYTKAGELLENHASYKEVAARVKASETALEQAEREKEAAAAERADIQRRLQDIALERELLEKHEAIGKQREYEAAAKALEDTERQLERSRDKAQKARIRQDRLQREQEEAASSRDASERIQRETLDEMEQMAGEMEFAEHAVYHRYWTPNVPEDDAWKDAWRRDIRRHRERVELALVKAAEEREAASMVKEREIELGEASRVRDEAERERAEREKRLEEAKERLKDAIVVWRDGLKELEFGDEAIRETFGAIRNYGPEQPSLELVRAPLLQRYTVGRDALVERRLGFERRRDELLEQKRRLEEEKRSWEESREPEPPRSEARENFRRGKARAGAPLYALCDFRKQVGEEERARIEEALERAGLLDAWISPDGWLEDCGSGDEEAWIVPKPIEFGYTLADLLVADPPEESGVTAEMVDAVLRSFLWDEGSALQDGADWHGIIAADGSYRLGPLAGRSRVKVRAEYIGRETRKRTRMFEIARLAEAIAAVEAELHEVQLSIDGQREAESRLAEERDRFPDGTELTDGLRALQEAGYRLEAALRHEERALERFKAKSEEWRELQRQLHELTAGWSRLKREKELAEAASVIREYEGALSELHSLWRQYRDASAAWERLRDELETTALELEDEEAQMDELDERRRDQRAQTETLRKLIEELGLADVARRLEEIRAEQTALVQRNREQERLLDAAKDKAARAEAQLALLSEQAEGRKLGLDRATVKLWTELRRGLVPEWREEWPGDERNDAEPFAAQPPEGDAACQLAREIRRRYEPLFAGRNAENITNRLLEQFTAARMMLTEYVLQTTDDETTGRILIHSMRDPHRPLPPQTLLDELAEQEAEQSALLSEKDRELYEEIILRSVGKAIRQRIHRAEQWVREMNKLMEERDTSSGLRLRLEWEPKPASGEQQLDVYDLVEMLKRDSHRLREDEIDAMIEHFRAQIAGAKQSAEEEQESLRQHLYRALDYRNWFYFELKYKKGEQTGYRPLTDARFNVLSGGEKAMAMYIPLFAATWSRYSDARSDAPRLISLDEAFAGVDEENMRDMFKLLTDMGFDYMMTSQVLWGCFDTVPKLAIYEIYRPKDVDFVTLFRYRWNGKRREYVENVRTE</sequence>
<dbReference type="EMBL" id="BOVJ01000103">
    <property type="protein sequence ID" value="GIQ64702.1"/>
    <property type="molecule type" value="Genomic_DNA"/>
</dbReference>
<accession>A0ABQ4N8Z5</accession>
<comment type="caution">
    <text evidence="3">The sequence shown here is derived from an EMBL/GenBank/DDBJ whole genome shotgun (WGS) entry which is preliminary data.</text>
</comment>
<feature type="coiled-coil region" evidence="1">
    <location>
        <begin position="495"/>
        <end position="536"/>
    </location>
</feature>
<dbReference type="RefSeq" id="WP_244863525.1">
    <property type="nucleotide sequence ID" value="NZ_BOVJ01000103.1"/>
</dbReference>
<organism evidence="3 4">
    <name type="scientific">Paenibacillus cisolokensis</name>
    <dbReference type="NCBI Taxonomy" id="1658519"/>
    <lineage>
        <taxon>Bacteria</taxon>
        <taxon>Bacillati</taxon>
        <taxon>Bacillota</taxon>
        <taxon>Bacilli</taxon>
        <taxon>Bacillales</taxon>
        <taxon>Paenibacillaceae</taxon>
        <taxon>Paenibacillus</taxon>
    </lineage>
</organism>
<evidence type="ECO:0000313" key="3">
    <source>
        <dbReference type="EMBL" id="GIQ64702.1"/>
    </source>
</evidence>